<dbReference type="CDD" id="cd10229">
    <property type="entry name" value="ASKHA_NBD_HSP70_HSPA12"/>
    <property type="match status" value="1"/>
</dbReference>
<dbReference type="Proteomes" id="UP000694844">
    <property type="component" value="Chromosome 3"/>
</dbReference>
<dbReference type="OrthoDB" id="2963168at2759"/>
<dbReference type="KEGG" id="cvn:111125312"/>
<feature type="domain" description="CARD" evidence="2">
    <location>
        <begin position="534"/>
        <end position="624"/>
    </location>
</feature>
<dbReference type="Gene3D" id="1.10.533.10">
    <property type="entry name" value="Death Domain, Fas"/>
    <property type="match status" value="4"/>
</dbReference>
<dbReference type="PROSITE" id="PS50209">
    <property type="entry name" value="CARD"/>
    <property type="match status" value="3"/>
</dbReference>
<name>A0A8B8D968_CRAVI</name>
<dbReference type="Gene3D" id="3.30.420.40">
    <property type="match status" value="2"/>
</dbReference>
<feature type="domain" description="CARD" evidence="2">
    <location>
        <begin position="110"/>
        <end position="191"/>
    </location>
</feature>
<evidence type="ECO:0000313" key="3">
    <source>
        <dbReference type="Proteomes" id="UP000694844"/>
    </source>
</evidence>
<dbReference type="PANTHER" id="PTHR14187:SF5">
    <property type="entry name" value="HEAT SHOCK 70 KDA PROTEIN 12A"/>
    <property type="match status" value="1"/>
</dbReference>
<feature type="compositionally biased region" description="Polar residues" evidence="1">
    <location>
        <begin position="804"/>
        <end position="813"/>
    </location>
</feature>
<dbReference type="CDD" id="cd01671">
    <property type="entry name" value="CARD"/>
    <property type="match status" value="4"/>
</dbReference>
<dbReference type="SUPFAM" id="SSF47986">
    <property type="entry name" value="DEATH domain"/>
    <property type="match status" value="3"/>
</dbReference>
<sequence>MAEDLPADGGCTVLQRGYLYLKENLCTENTTLIDELLECDVLTDEEKADFRDINNIKAGSLLKRIIRKGSKVCRKAVSVLQKPEYGIYKNIQQIIDPPVDPNISLLWTSIEDHRSFFLEELEPSPTADYLFQYGVFNIDIHDEIEAEKSRTKKNQLVLHYLEKEFSNCMPTFVHVLKMSNQDYILSEIIKKEKEPTLTPQDECVKCVRVNFRNIRSNLQFENTSIYLRQQGIIEHEPIAENIIQRGKLIKACIRHRSSGCDSLLKSLKDQEETFFKRVLEVWDKHKKFDLRREIDFTMQIDDLDRHQKLFFDQLEPQVLSDILFELGVLKVGDHDNIEEHPSRKRRIEILLSCLKTNSEYLDYFVYALQQCKAELVLEKIRKREFGEEPTEANSTVSFLIHRGVTTTTSTGVLPENTKLTVTIKGDGSIDTEISNLVPKIKDPDTKTKIVQETHMHVEDATTGSIIIHLSPLTDTAIERFLRHDGRVVHDMLKDLLLTARFKDISKVNKEPEVSVKIRKKEQSQEEKVNRSQNPHDIMRRKIRENEAHLIDELEPSQLTSFLVQKRKLSTEEQQEIEKQRGRRQRGKKLLEKIRSPPDTKILEAFKDFMNSIGRKDLVELVQASQKDEENHQKAEKIRELIVPNFKNVVEEIETNIIKETLQKYVGIHNIKEEFSSFLPETGKSRQDRVYRFLTFVLKNDEYVLELEKVFRQNNLEYLLEENIEKEKEEKENEYAIASNEESSKKMKLSSSLKKGELFNCTYKVVFSHDLEDRSKKLEDMEVDSPLSSKKGDKDPSPSPKTGKENISSSNVEIGTTPTYMYELEASAPGTSTDESIGTTEEEPAQVVVAIDFGTTYSGFAYSLAESQTDIVIHKWDPMSADKANTSPKTPTSLLLDSANNFMAFGYEAENMYKEMAEDGKHEDIRFFKNFKMQLLPTKGKLSDVTDHMGETLEALEVFSKAIKYLKEEFWKSLKAKDETNMEKNVHWVITVPAIWDEFAKSFMRQAAEKAGIPSKRLSLALEPEVAAIHVLMDAKMVSSKEGCTEFGPGTKLLVADLGGGTADFSAMEITKEKKLFLLHHPSGGDWGGKKMNEAIFHIFEDIFGLEVMEQFNDAKSEVLEMENVIELKKREMNEKHEKQFSFKMLPVFTQLCNDIHNKNAQQMIETSNYSDKIKVKTGGRLIFDEEIVRTRICEPVVQQIADHIQELLKTPGTNDVKTIILVGGFAESNIINKYMKERFADYDIKIPTDPGLAVLKGAVRYGWDKSIIVSRVCDYTYGVEAYRDYTLATDPDDKIEVIGGKQCCSGTFQKIISIGTQIKVDEEIRTKVSATTSTMTQMVVNIYRSKEKSPMFVTDKGCEKFASMIVEMPKTTGGKNRAVTILMTLGRTEITFRCHDETSGKITVQSVKYFR</sequence>
<gene>
    <name evidence="4" type="primary">LOC111125312</name>
</gene>
<protein>
    <submittedName>
        <fullName evidence="4">Uncharacterized protein LOC111125312</fullName>
    </submittedName>
</protein>
<dbReference type="GO" id="GO:0042981">
    <property type="term" value="P:regulation of apoptotic process"/>
    <property type="evidence" value="ECO:0007669"/>
    <property type="project" value="InterPro"/>
</dbReference>
<dbReference type="SUPFAM" id="SSF53067">
    <property type="entry name" value="Actin-like ATPase domain"/>
    <property type="match status" value="2"/>
</dbReference>
<organism evidence="3 4">
    <name type="scientific">Crassostrea virginica</name>
    <name type="common">Eastern oyster</name>
    <dbReference type="NCBI Taxonomy" id="6565"/>
    <lineage>
        <taxon>Eukaryota</taxon>
        <taxon>Metazoa</taxon>
        <taxon>Spiralia</taxon>
        <taxon>Lophotrochozoa</taxon>
        <taxon>Mollusca</taxon>
        <taxon>Bivalvia</taxon>
        <taxon>Autobranchia</taxon>
        <taxon>Pteriomorphia</taxon>
        <taxon>Ostreida</taxon>
        <taxon>Ostreoidea</taxon>
        <taxon>Ostreidae</taxon>
        <taxon>Crassostrea</taxon>
    </lineage>
</organism>
<dbReference type="GeneID" id="111125312"/>
<reference evidence="4" key="1">
    <citation type="submission" date="2025-08" db="UniProtKB">
        <authorList>
            <consortium name="RefSeq"/>
        </authorList>
    </citation>
    <scope>IDENTIFICATION</scope>
    <source>
        <tissue evidence="4">Whole sample</tissue>
    </source>
</reference>
<accession>A0A8B8D968</accession>
<dbReference type="InterPro" id="IPR043129">
    <property type="entry name" value="ATPase_NBD"/>
</dbReference>
<dbReference type="RefSeq" id="XP_022324652.1">
    <property type="nucleotide sequence ID" value="XM_022468944.1"/>
</dbReference>
<dbReference type="PANTHER" id="PTHR14187">
    <property type="entry name" value="ALPHA KINASE/ELONGATION FACTOR 2 KINASE"/>
    <property type="match status" value="1"/>
</dbReference>
<proteinExistence type="predicted"/>
<feature type="domain" description="CARD" evidence="2">
    <location>
        <begin position="13"/>
        <end position="82"/>
    </location>
</feature>
<dbReference type="Pfam" id="PF00619">
    <property type="entry name" value="CARD"/>
    <property type="match status" value="2"/>
</dbReference>
<evidence type="ECO:0000313" key="4">
    <source>
        <dbReference type="RefSeq" id="XP_022324652.1"/>
    </source>
</evidence>
<evidence type="ECO:0000256" key="1">
    <source>
        <dbReference type="SAM" id="MobiDB-lite"/>
    </source>
</evidence>
<dbReference type="InterPro" id="IPR001315">
    <property type="entry name" value="CARD"/>
</dbReference>
<feature type="region of interest" description="Disordered" evidence="1">
    <location>
        <begin position="778"/>
        <end position="813"/>
    </location>
</feature>
<evidence type="ECO:0000259" key="2">
    <source>
        <dbReference type="PROSITE" id="PS50209"/>
    </source>
</evidence>
<dbReference type="InterPro" id="IPR011029">
    <property type="entry name" value="DEATH-like_dom_sf"/>
</dbReference>
<keyword evidence="3" id="KW-1185">Reference proteome</keyword>